<dbReference type="RefSeq" id="WP_390307887.1">
    <property type="nucleotide sequence ID" value="NZ_JBHRRZ010000039.1"/>
</dbReference>
<sequence length="334" mass="37333">MKTIFSGIQPSGTLTLGNYLGALKQFVELQEDHDCYFCIVDEHAITVPQDRLELRNNIKSLAALYLASGIDPEKSTLFIQSEVPAHTQLGWMLQSISYIGELERMTQFKDKSSKSSGKEAVSAGLLTYPPLMASDILLYNTDIVPVGEDQKQHLELTRNLAQRFNNKFNDIFTIPEVRIPKVGARIMSLQEPTKKMSKSDENQKGFISMLDEPKKIEKKIKSAVTDSEGIVKYDKENKPGISNLLTIYSSCTGESVQELEAKYEGKGYGDFKQDTANAVIQLLEPIQQKYHDLINSAELDDILDEGADKAAYTANKTLRKAKKAMGLGRVKKKK</sequence>
<comment type="caution">
    <text evidence="10">The sequence shown here is derived from an EMBL/GenBank/DDBJ whole genome shotgun (WGS) entry which is preliminary data.</text>
</comment>
<dbReference type="Pfam" id="PF00579">
    <property type="entry name" value="tRNA-synt_1b"/>
    <property type="match status" value="1"/>
</dbReference>
<evidence type="ECO:0000256" key="5">
    <source>
        <dbReference type="ARBA" id="ARBA00022917"/>
    </source>
</evidence>
<dbReference type="PROSITE" id="PS00178">
    <property type="entry name" value="AA_TRNA_LIGASE_I"/>
    <property type="match status" value="1"/>
</dbReference>
<feature type="binding site" evidence="8">
    <location>
        <begin position="195"/>
        <end position="199"/>
    </location>
    <ligand>
        <name>ATP</name>
        <dbReference type="ChEBI" id="CHEBI:30616"/>
    </ligand>
</feature>
<keyword evidence="5 8" id="KW-0648">Protein biosynthesis</keyword>
<dbReference type="EC" id="6.1.1.2" evidence="8"/>
<evidence type="ECO:0000256" key="3">
    <source>
        <dbReference type="ARBA" id="ARBA00022741"/>
    </source>
</evidence>
<dbReference type="InterPro" id="IPR001412">
    <property type="entry name" value="aa-tRNA-synth_I_CS"/>
</dbReference>
<organism evidence="10 11">
    <name type="scientific">Virgibacillus sediminis</name>
    <dbReference type="NCBI Taxonomy" id="202260"/>
    <lineage>
        <taxon>Bacteria</taxon>
        <taxon>Bacillati</taxon>
        <taxon>Bacillota</taxon>
        <taxon>Bacilli</taxon>
        <taxon>Bacillales</taxon>
        <taxon>Bacillaceae</taxon>
        <taxon>Virgibacillus</taxon>
    </lineage>
</organism>
<keyword evidence="6 8" id="KW-0030">Aminoacyl-tRNA synthetase</keyword>
<comment type="function">
    <text evidence="8">Catalyzes the attachment of tryptophan to tRNA(Trp).</text>
</comment>
<keyword evidence="2 8" id="KW-0436">Ligase</keyword>
<evidence type="ECO:0000256" key="4">
    <source>
        <dbReference type="ARBA" id="ARBA00022840"/>
    </source>
</evidence>
<keyword evidence="4 8" id="KW-0067">ATP-binding</keyword>
<dbReference type="PRINTS" id="PR01039">
    <property type="entry name" value="TRNASYNTHTRP"/>
</dbReference>
<keyword evidence="8" id="KW-0963">Cytoplasm</keyword>
<accession>A0ABV7AAV8</accession>
<dbReference type="EMBL" id="JBHRRZ010000039">
    <property type="protein sequence ID" value="MFC2949924.1"/>
    <property type="molecule type" value="Genomic_DNA"/>
</dbReference>
<feature type="short sequence motif" description="'HIGH' region" evidence="8">
    <location>
        <begin position="10"/>
        <end position="18"/>
    </location>
</feature>
<evidence type="ECO:0000256" key="6">
    <source>
        <dbReference type="ARBA" id="ARBA00023146"/>
    </source>
</evidence>
<comment type="similarity">
    <text evidence="1 8 9">Belongs to the class-I aminoacyl-tRNA synthetase family.</text>
</comment>
<dbReference type="InterPro" id="IPR014729">
    <property type="entry name" value="Rossmann-like_a/b/a_fold"/>
</dbReference>
<keyword evidence="3 8" id="KW-0547">Nucleotide-binding</keyword>
<dbReference type="InterPro" id="IPR002306">
    <property type="entry name" value="Trp-tRNA-ligase"/>
</dbReference>
<feature type="binding site" evidence="8">
    <location>
        <begin position="17"/>
        <end position="18"/>
    </location>
    <ligand>
        <name>ATP</name>
        <dbReference type="ChEBI" id="CHEBI:30616"/>
    </ligand>
</feature>
<feature type="short sequence motif" description="'KMSKS' region" evidence="8">
    <location>
        <begin position="195"/>
        <end position="199"/>
    </location>
</feature>
<comment type="subunit">
    <text evidence="8">Homodimer.</text>
</comment>
<dbReference type="InterPro" id="IPR002305">
    <property type="entry name" value="aa-tRNA-synth_Ic"/>
</dbReference>
<evidence type="ECO:0000313" key="11">
    <source>
        <dbReference type="Proteomes" id="UP001595387"/>
    </source>
</evidence>
<evidence type="ECO:0000256" key="7">
    <source>
        <dbReference type="ARBA" id="ARBA00049929"/>
    </source>
</evidence>
<dbReference type="InterPro" id="IPR050203">
    <property type="entry name" value="Trp-tRNA_synthetase"/>
</dbReference>
<feature type="binding site" evidence="8">
    <location>
        <position position="186"/>
    </location>
    <ligand>
        <name>ATP</name>
        <dbReference type="ChEBI" id="CHEBI:30616"/>
    </ligand>
</feature>
<evidence type="ECO:0000256" key="9">
    <source>
        <dbReference type="RuleBase" id="RU363036"/>
    </source>
</evidence>
<dbReference type="NCBIfam" id="TIGR00233">
    <property type="entry name" value="trpS"/>
    <property type="match status" value="1"/>
</dbReference>
<evidence type="ECO:0000313" key="10">
    <source>
        <dbReference type="EMBL" id="MFC2949924.1"/>
    </source>
</evidence>
<dbReference type="PANTHER" id="PTHR43766">
    <property type="entry name" value="TRYPTOPHAN--TRNA LIGASE, MITOCHONDRIAL"/>
    <property type="match status" value="1"/>
</dbReference>
<protein>
    <recommendedName>
        <fullName evidence="8">Tryptophan--tRNA ligase</fullName>
        <ecNumber evidence="8">6.1.1.2</ecNumber>
    </recommendedName>
    <alternativeName>
        <fullName evidence="8">Tryptophanyl-tRNA synthetase</fullName>
        <shortName evidence="8">TrpRS</shortName>
    </alternativeName>
</protein>
<reference evidence="11" key="1">
    <citation type="journal article" date="2019" name="Int. J. Syst. Evol. Microbiol.">
        <title>The Global Catalogue of Microorganisms (GCM) 10K type strain sequencing project: providing services to taxonomists for standard genome sequencing and annotation.</title>
        <authorList>
            <consortium name="The Broad Institute Genomics Platform"/>
            <consortium name="The Broad Institute Genome Sequencing Center for Infectious Disease"/>
            <person name="Wu L."/>
            <person name="Ma J."/>
        </authorList>
    </citation>
    <scope>NUCLEOTIDE SEQUENCE [LARGE SCALE GENOMIC DNA]</scope>
    <source>
        <strain evidence="11">KCTC 13193</strain>
    </source>
</reference>
<name>A0ABV7AAV8_9BACI</name>
<feature type="binding site" evidence="8">
    <location>
        <begin position="147"/>
        <end position="149"/>
    </location>
    <ligand>
        <name>ATP</name>
        <dbReference type="ChEBI" id="CHEBI:30616"/>
    </ligand>
</feature>
<dbReference type="PANTHER" id="PTHR43766:SF1">
    <property type="entry name" value="TRYPTOPHAN--TRNA LIGASE, MITOCHONDRIAL"/>
    <property type="match status" value="1"/>
</dbReference>
<evidence type="ECO:0000256" key="1">
    <source>
        <dbReference type="ARBA" id="ARBA00005594"/>
    </source>
</evidence>
<feature type="binding site" evidence="8">
    <location>
        <begin position="9"/>
        <end position="11"/>
    </location>
    <ligand>
        <name>ATP</name>
        <dbReference type="ChEBI" id="CHEBI:30616"/>
    </ligand>
</feature>
<comment type="catalytic activity">
    <reaction evidence="7 8">
        <text>tRNA(Trp) + L-tryptophan + ATP = L-tryptophyl-tRNA(Trp) + AMP + diphosphate + H(+)</text>
        <dbReference type="Rhea" id="RHEA:24080"/>
        <dbReference type="Rhea" id="RHEA-COMP:9671"/>
        <dbReference type="Rhea" id="RHEA-COMP:9705"/>
        <dbReference type="ChEBI" id="CHEBI:15378"/>
        <dbReference type="ChEBI" id="CHEBI:30616"/>
        <dbReference type="ChEBI" id="CHEBI:33019"/>
        <dbReference type="ChEBI" id="CHEBI:57912"/>
        <dbReference type="ChEBI" id="CHEBI:78442"/>
        <dbReference type="ChEBI" id="CHEBI:78535"/>
        <dbReference type="ChEBI" id="CHEBI:456215"/>
        <dbReference type="EC" id="6.1.1.2"/>
    </reaction>
</comment>
<comment type="subcellular location">
    <subcellularLocation>
        <location evidence="8">Cytoplasm</location>
    </subcellularLocation>
</comment>
<feature type="binding site" evidence="8">
    <location>
        <position position="135"/>
    </location>
    <ligand>
        <name>L-tryptophan</name>
        <dbReference type="ChEBI" id="CHEBI:57912"/>
    </ligand>
</feature>
<evidence type="ECO:0000256" key="2">
    <source>
        <dbReference type="ARBA" id="ARBA00022598"/>
    </source>
</evidence>
<dbReference type="GO" id="GO:0004830">
    <property type="term" value="F:tryptophan-tRNA ligase activity"/>
    <property type="evidence" value="ECO:0007669"/>
    <property type="project" value="UniProtKB-EC"/>
</dbReference>
<dbReference type="Gene3D" id="1.10.240.10">
    <property type="entry name" value="Tyrosyl-Transfer RNA Synthetase"/>
    <property type="match status" value="1"/>
</dbReference>
<dbReference type="InterPro" id="IPR024109">
    <property type="entry name" value="Trp-tRNA-ligase_bac-type"/>
</dbReference>
<evidence type="ECO:0000256" key="8">
    <source>
        <dbReference type="HAMAP-Rule" id="MF_00140"/>
    </source>
</evidence>
<gene>
    <name evidence="8 10" type="primary">trpS</name>
    <name evidence="10" type="ORF">ACFODW_16495</name>
</gene>
<proteinExistence type="inferred from homology"/>
<dbReference type="CDD" id="cd00806">
    <property type="entry name" value="TrpRS_core"/>
    <property type="match status" value="1"/>
</dbReference>
<keyword evidence="11" id="KW-1185">Reference proteome</keyword>
<dbReference type="HAMAP" id="MF_00140_B">
    <property type="entry name" value="Trp_tRNA_synth_B"/>
    <property type="match status" value="1"/>
</dbReference>
<dbReference type="Gene3D" id="3.40.50.620">
    <property type="entry name" value="HUPs"/>
    <property type="match status" value="1"/>
</dbReference>
<dbReference type="SUPFAM" id="SSF52374">
    <property type="entry name" value="Nucleotidylyl transferase"/>
    <property type="match status" value="1"/>
</dbReference>
<dbReference type="Proteomes" id="UP001595387">
    <property type="component" value="Unassembled WGS sequence"/>
</dbReference>